<evidence type="ECO:0000256" key="6">
    <source>
        <dbReference type="SAM" id="MobiDB-lite"/>
    </source>
</evidence>
<name>A0A0K8R9D7_IXORI</name>
<evidence type="ECO:0000256" key="3">
    <source>
        <dbReference type="ARBA" id="ARBA00022729"/>
    </source>
</evidence>
<keyword evidence="4" id="KW-0325">Glycoprotein</keyword>
<keyword evidence="3" id="KW-0732">Signal</keyword>
<feature type="region of interest" description="Disordered" evidence="6">
    <location>
        <begin position="15"/>
        <end position="97"/>
    </location>
</feature>
<evidence type="ECO:0000256" key="5">
    <source>
        <dbReference type="ARBA" id="ARBA00034321"/>
    </source>
</evidence>
<proteinExistence type="evidence at transcript level"/>
<comment type="similarity">
    <text evidence="5">Belongs to the salp15 family.</text>
</comment>
<dbReference type="Pfam" id="PF12115">
    <property type="entry name" value="Salp15"/>
    <property type="match status" value="1"/>
</dbReference>
<dbReference type="EMBL" id="GADI01006315">
    <property type="protein sequence ID" value="JAA67493.1"/>
    <property type="molecule type" value="mRNA"/>
</dbReference>
<sequence>MHLNYVFPYIFLLGDASNSESGTSSGGQGSPAEGGSESGASLEGPRSSDINSQDPSPPGPGSDDQEKKTESNGEGSVNQKEDAESNNEENRLTRTFEDAVGLPSWIKKPKEFMDSLLKLCHNQSKMERIRNDTIYWEKCKFDCRHDKNGSPHEENLPDGTPCGNEKVCRNKTCVEEPPTLPSCR</sequence>
<evidence type="ECO:0000256" key="4">
    <source>
        <dbReference type="ARBA" id="ARBA00023180"/>
    </source>
</evidence>
<dbReference type="GO" id="GO:0005576">
    <property type="term" value="C:extracellular region"/>
    <property type="evidence" value="ECO:0007669"/>
    <property type="project" value="UniProtKB-SubCell"/>
</dbReference>
<accession>A0A0K8R9D7</accession>
<dbReference type="InterPro" id="IPR021971">
    <property type="entry name" value="Salp15"/>
</dbReference>
<organism evidence="7">
    <name type="scientific">Ixodes ricinus</name>
    <name type="common">Common tick</name>
    <name type="synonym">Acarus ricinus</name>
    <dbReference type="NCBI Taxonomy" id="34613"/>
    <lineage>
        <taxon>Eukaryota</taxon>
        <taxon>Metazoa</taxon>
        <taxon>Ecdysozoa</taxon>
        <taxon>Arthropoda</taxon>
        <taxon>Chelicerata</taxon>
        <taxon>Arachnida</taxon>
        <taxon>Acari</taxon>
        <taxon>Parasitiformes</taxon>
        <taxon>Ixodida</taxon>
        <taxon>Ixodoidea</taxon>
        <taxon>Ixodidae</taxon>
        <taxon>Ixodinae</taxon>
        <taxon>Ixodes</taxon>
    </lineage>
</organism>
<dbReference type="AlphaFoldDB" id="A0A0K8R9D7"/>
<keyword evidence="2" id="KW-0964">Secreted</keyword>
<evidence type="ECO:0000256" key="1">
    <source>
        <dbReference type="ARBA" id="ARBA00004613"/>
    </source>
</evidence>
<evidence type="ECO:0000256" key="2">
    <source>
        <dbReference type="ARBA" id="ARBA00022525"/>
    </source>
</evidence>
<protein>
    <submittedName>
        <fullName evidence="7">Putative ixodes 8-cys protein</fullName>
    </submittedName>
</protein>
<feature type="compositionally biased region" description="Basic and acidic residues" evidence="6">
    <location>
        <begin position="79"/>
        <end position="97"/>
    </location>
</feature>
<reference evidence="7" key="1">
    <citation type="submission" date="2012-12" db="EMBL/GenBank/DDBJ databases">
        <title>Identification and characterization of a phenylalanine ammonia-lyase gene family in Isatis indigotica Fort.</title>
        <authorList>
            <person name="Liu Q."/>
            <person name="Chen J."/>
            <person name="Zhou X."/>
            <person name="Di P."/>
            <person name="Xiao Y."/>
            <person name="Xuan H."/>
            <person name="Zhang L."/>
            <person name="Chen W."/>
        </authorList>
    </citation>
    <scope>NUCLEOTIDE SEQUENCE</scope>
    <source>
        <tissue evidence="7">Salivary gland</tissue>
    </source>
</reference>
<feature type="compositionally biased region" description="Low complexity" evidence="6">
    <location>
        <begin position="30"/>
        <end position="45"/>
    </location>
</feature>
<evidence type="ECO:0000313" key="7">
    <source>
        <dbReference type="EMBL" id="JAA67493.1"/>
    </source>
</evidence>
<comment type="subcellular location">
    <subcellularLocation>
        <location evidence="1">Secreted</location>
    </subcellularLocation>
</comment>